<feature type="binding site" evidence="9">
    <location>
        <position position="103"/>
    </location>
    <ligand>
        <name>NADPH</name>
        <dbReference type="ChEBI" id="CHEBI:57783"/>
    </ligand>
</feature>
<dbReference type="NCBIfam" id="TIGR00243">
    <property type="entry name" value="Dxr"/>
    <property type="match status" value="1"/>
</dbReference>
<evidence type="ECO:0000256" key="9">
    <source>
        <dbReference type="HAMAP-Rule" id="MF_00183"/>
    </source>
</evidence>
<dbReference type="EC" id="1.1.1.267" evidence="9"/>
<dbReference type="UniPathway" id="UPA00056">
    <property type="reaction ID" value="UER00092"/>
</dbReference>
<evidence type="ECO:0000256" key="6">
    <source>
        <dbReference type="ARBA" id="ARBA00023211"/>
    </source>
</evidence>
<keyword evidence="3 9" id="KW-0479">Metal-binding</keyword>
<keyword evidence="13" id="KW-0413">Isomerase</keyword>
<dbReference type="PANTHER" id="PTHR30525">
    <property type="entry name" value="1-DEOXY-D-XYLULOSE 5-PHOSPHATE REDUCTOISOMERASE"/>
    <property type="match status" value="1"/>
</dbReference>
<feature type="binding site" evidence="9">
    <location>
        <position position="10"/>
    </location>
    <ligand>
        <name>NADPH</name>
        <dbReference type="ChEBI" id="CHEBI:57783"/>
    </ligand>
</feature>
<comment type="similarity">
    <text evidence="2 9">Belongs to the DXR family.</text>
</comment>
<dbReference type="SUPFAM" id="SSF55347">
    <property type="entry name" value="Glyceraldehyde-3-phosphate dehydrogenase-like, C-terminal domain"/>
    <property type="match status" value="1"/>
</dbReference>
<feature type="binding site" evidence="9">
    <location>
        <position position="200"/>
    </location>
    <ligand>
        <name>1-deoxy-D-xylulose 5-phosphate</name>
        <dbReference type="ChEBI" id="CHEBI:57792"/>
    </ligand>
</feature>
<feature type="binding site" evidence="9">
    <location>
        <position position="200"/>
    </location>
    <ligand>
        <name>Mn(2+)</name>
        <dbReference type="ChEBI" id="CHEBI:29035"/>
    </ligand>
</feature>
<dbReference type="AlphaFoldDB" id="A0A7W8G7D3"/>
<feature type="binding site" evidence="9">
    <location>
        <position position="178"/>
    </location>
    <ligand>
        <name>1-deoxy-D-xylulose 5-phosphate</name>
        <dbReference type="ChEBI" id="CHEBI:57792"/>
    </ligand>
</feature>
<comment type="caution">
    <text evidence="13">The sequence shown here is derived from an EMBL/GenBank/DDBJ whole genome shotgun (WGS) entry which is preliminary data.</text>
</comment>
<dbReference type="InterPro" id="IPR036169">
    <property type="entry name" value="DXPR_C_sf"/>
</dbReference>
<feature type="binding site" evidence="9">
    <location>
        <position position="196"/>
    </location>
    <ligand>
        <name>1-deoxy-D-xylulose 5-phosphate</name>
        <dbReference type="ChEBI" id="CHEBI:57792"/>
    </ligand>
</feature>
<evidence type="ECO:0000256" key="3">
    <source>
        <dbReference type="ARBA" id="ARBA00022723"/>
    </source>
</evidence>
<evidence type="ECO:0000256" key="1">
    <source>
        <dbReference type="ARBA" id="ARBA00005094"/>
    </source>
</evidence>
<gene>
    <name evidence="9" type="primary">dxr</name>
    <name evidence="13" type="ORF">HNP76_000533</name>
</gene>
<dbReference type="GO" id="GO:0070402">
    <property type="term" value="F:NADPH binding"/>
    <property type="evidence" value="ECO:0007669"/>
    <property type="project" value="InterPro"/>
</dbReference>
<evidence type="ECO:0000256" key="4">
    <source>
        <dbReference type="ARBA" id="ARBA00022857"/>
    </source>
</evidence>
<dbReference type="HAMAP" id="MF_00183">
    <property type="entry name" value="DXP_reductoisom"/>
    <property type="match status" value="1"/>
</dbReference>
<dbReference type="Pfam" id="PF02670">
    <property type="entry name" value="DXP_reductoisom"/>
    <property type="match status" value="2"/>
</dbReference>
<dbReference type="Gene3D" id="1.10.1740.10">
    <property type="match status" value="1"/>
</dbReference>
<evidence type="ECO:0000313" key="13">
    <source>
        <dbReference type="EMBL" id="MBB5225189.1"/>
    </source>
</evidence>
<dbReference type="InterPro" id="IPR003821">
    <property type="entry name" value="DXP_reductoisomerase"/>
</dbReference>
<dbReference type="SUPFAM" id="SSF69055">
    <property type="entry name" value="1-deoxy-D-xylulose-5-phosphate reductoisomerase, C-terminal domain"/>
    <property type="match status" value="1"/>
</dbReference>
<evidence type="ECO:0000256" key="2">
    <source>
        <dbReference type="ARBA" id="ARBA00006825"/>
    </source>
</evidence>
<feature type="binding site" evidence="9">
    <location>
        <position position="131"/>
    </location>
    <ligand>
        <name>1-deoxy-D-xylulose 5-phosphate</name>
        <dbReference type="ChEBI" id="CHEBI:57792"/>
    </ligand>
</feature>
<keyword evidence="4 9" id="KW-0521">NADP</keyword>
<keyword evidence="14" id="KW-1185">Reference proteome</keyword>
<dbReference type="Proteomes" id="UP000518887">
    <property type="component" value="Unassembled WGS sequence"/>
</dbReference>
<sequence length="363" mass="39462">MKRILVLGATGSIGSSTVDILRNQKDRFLCCGLTANSKKSELEALANEFSCPSSLTKTEGIDGIKRLLEETHPDIVVNGIAGSSGLAPSMAVLEAGVDLALANKETVVMAGPLMFEVAKKSGSRILPVDSEHSAIFTLVNQCGKENIDKIVITASGGPFRTFPREKLTSVTVQDALKHPTWDMGVKITIDSATLGNKGLEVIEAVRLFDVSARRVQVVVHPQSVIHSLVRTKDGIVYGQFSEPDMKHPILQALDWPKILPSYMKPFDLTDTLDGKRTLTFEKPRMDDFPMLGLAFECAEKGGSYPIVFNAANEIAVQAFIDGKIGFLQIGELVAKVLHGSDWSANPRDLKDVFEADKLAREKI</sequence>
<feature type="binding site" evidence="9">
    <location>
        <position position="184"/>
    </location>
    <ligand>
        <name>NADPH</name>
        <dbReference type="ChEBI" id="CHEBI:57783"/>
    </ligand>
</feature>
<dbReference type="Pfam" id="PF08436">
    <property type="entry name" value="DXP_redisom_C"/>
    <property type="match status" value="1"/>
</dbReference>
<dbReference type="Gene3D" id="3.40.50.720">
    <property type="entry name" value="NAD(P)-binding Rossmann-like Domain"/>
    <property type="match status" value="2"/>
</dbReference>
<feature type="domain" description="DXP reductoisomerase C-terminal" evidence="12">
    <location>
        <begin position="241"/>
        <end position="361"/>
    </location>
</feature>
<dbReference type="SUPFAM" id="SSF51735">
    <property type="entry name" value="NAD(P)-binding Rossmann-fold domains"/>
    <property type="match status" value="1"/>
</dbReference>
<feature type="binding site" evidence="9">
    <location>
        <position position="129"/>
    </location>
    <ligand>
        <name>Mn(2+)</name>
        <dbReference type="ChEBI" id="CHEBI:29035"/>
    </ligand>
</feature>
<name>A0A7W8G7D3_9SPIR</name>
<feature type="domain" description="1-deoxy-D-xylulose 5-phosphate reductoisomerase N-terminal" evidence="10">
    <location>
        <begin position="4"/>
        <end position="50"/>
    </location>
</feature>
<dbReference type="Pfam" id="PF13288">
    <property type="entry name" value="DXPR_C"/>
    <property type="match status" value="1"/>
</dbReference>
<dbReference type="GO" id="GO:0016853">
    <property type="term" value="F:isomerase activity"/>
    <property type="evidence" value="ECO:0007669"/>
    <property type="project" value="UniProtKB-KW"/>
</dbReference>
<dbReference type="GO" id="GO:0030145">
    <property type="term" value="F:manganese ion binding"/>
    <property type="evidence" value="ECO:0007669"/>
    <property type="project" value="TreeGrafter"/>
</dbReference>
<comment type="cofactor">
    <cofactor evidence="9">
        <name>Mg(2+)</name>
        <dbReference type="ChEBI" id="CHEBI:18420"/>
    </cofactor>
    <cofactor evidence="9">
        <name>Mn(2+)</name>
        <dbReference type="ChEBI" id="CHEBI:29035"/>
    </cofactor>
</comment>
<dbReference type="GO" id="GO:0030604">
    <property type="term" value="F:1-deoxy-D-xylulose-5-phosphate reductoisomerase activity"/>
    <property type="evidence" value="ECO:0007669"/>
    <property type="project" value="UniProtKB-UniRule"/>
</dbReference>
<keyword evidence="7 9" id="KW-0414">Isoprene biosynthesis</keyword>
<feature type="domain" description="1-deoxy-D-xylulose 5-phosphate reductoisomerase N-terminal" evidence="10">
    <location>
        <begin position="58"/>
        <end position="111"/>
    </location>
</feature>
<dbReference type="GO" id="GO:0051484">
    <property type="term" value="P:isopentenyl diphosphate biosynthetic process, methylerythritol 4-phosphate pathway involved in terpenoid biosynthetic process"/>
    <property type="evidence" value="ECO:0007669"/>
    <property type="project" value="TreeGrafter"/>
</dbReference>
<comment type="catalytic activity">
    <reaction evidence="8">
        <text>2-C-methyl-D-erythritol 4-phosphate + NADP(+) = 1-deoxy-D-xylulose 5-phosphate + NADPH + H(+)</text>
        <dbReference type="Rhea" id="RHEA:13717"/>
        <dbReference type="ChEBI" id="CHEBI:15378"/>
        <dbReference type="ChEBI" id="CHEBI:57783"/>
        <dbReference type="ChEBI" id="CHEBI:57792"/>
        <dbReference type="ChEBI" id="CHEBI:58262"/>
        <dbReference type="ChEBI" id="CHEBI:58349"/>
        <dbReference type="EC" id="1.1.1.267"/>
    </reaction>
    <physiologicalReaction direction="right-to-left" evidence="8">
        <dbReference type="Rhea" id="RHEA:13719"/>
    </physiologicalReaction>
</comment>
<feature type="binding site" evidence="9">
    <location>
        <position position="131"/>
    </location>
    <ligand>
        <name>Mn(2+)</name>
        <dbReference type="ChEBI" id="CHEBI:29035"/>
    </ligand>
</feature>
<reference evidence="13 14" key="1">
    <citation type="submission" date="2020-08" db="EMBL/GenBank/DDBJ databases">
        <title>Genomic Encyclopedia of Type Strains, Phase IV (KMG-IV): sequencing the most valuable type-strain genomes for metagenomic binning, comparative biology and taxonomic classification.</title>
        <authorList>
            <person name="Goeker M."/>
        </authorList>
    </citation>
    <scope>NUCLEOTIDE SEQUENCE [LARGE SCALE GENOMIC DNA]</scope>
    <source>
        <strain evidence="13 14">DSM 103462</strain>
    </source>
</reference>
<dbReference type="InterPro" id="IPR013512">
    <property type="entry name" value="DXP_reductoisomerase_N"/>
</dbReference>
<keyword evidence="6 9" id="KW-0464">Manganese</keyword>
<feature type="binding site" evidence="9">
    <location>
        <position position="104"/>
    </location>
    <ligand>
        <name>1-deoxy-D-xylulose 5-phosphate</name>
        <dbReference type="ChEBI" id="CHEBI:57792"/>
    </ligand>
</feature>
<keyword evidence="5 9" id="KW-0560">Oxidoreductase</keyword>
<accession>A0A7W8G7D3</accession>
<dbReference type="PANTHER" id="PTHR30525:SF0">
    <property type="entry name" value="1-DEOXY-D-XYLULOSE 5-PHOSPHATE REDUCTOISOMERASE, CHLOROPLASTIC"/>
    <property type="match status" value="1"/>
</dbReference>
<dbReference type="InterPro" id="IPR036291">
    <property type="entry name" value="NAD(P)-bd_dom_sf"/>
</dbReference>
<evidence type="ECO:0000256" key="7">
    <source>
        <dbReference type="ARBA" id="ARBA00023229"/>
    </source>
</evidence>
<feature type="binding site" evidence="9">
    <location>
        <position position="105"/>
    </location>
    <ligand>
        <name>NADPH</name>
        <dbReference type="ChEBI" id="CHEBI:57783"/>
    </ligand>
</feature>
<dbReference type="EMBL" id="JACHFQ010000002">
    <property type="protein sequence ID" value="MBB5225189.1"/>
    <property type="molecule type" value="Genomic_DNA"/>
</dbReference>
<dbReference type="InterPro" id="IPR013644">
    <property type="entry name" value="DXP_reductoisomerase_C"/>
</dbReference>
<evidence type="ECO:0000256" key="5">
    <source>
        <dbReference type="ARBA" id="ARBA00023002"/>
    </source>
</evidence>
<keyword evidence="9" id="KW-0460">Magnesium</keyword>
<feature type="domain" description="1-deoxy-D-xylulose 5-phosphate reductoisomerase C-terminal" evidence="11">
    <location>
        <begin position="125"/>
        <end position="208"/>
    </location>
</feature>
<evidence type="ECO:0000259" key="11">
    <source>
        <dbReference type="Pfam" id="PF08436"/>
    </source>
</evidence>
<comment type="function">
    <text evidence="9">Catalyzes the NADPH-dependent rearrangement and reduction of 1-deoxy-D-xylulose-5-phosphate (DXP) to 2-C-methyl-D-erythritol 4-phosphate (MEP).</text>
</comment>
<feature type="binding site" evidence="9">
    <location>
        <position position="11"/>
    </location>
    <ligand>
        <name>NADPH</name>
        <dbReference type="ChEBI" id="CHEBI:57783"/>
    </ligand>
</feature>
<feature type="binding site" evidence="9">
    <location>
        <position position="130"/>
    </location>
    <ligand>
        <name>1-deoxy-D-xylulose 5-phosphate</name>
        <dbReference type="ChEBI" id="CHEBI:57792"/>
    </ligand>
</feature>
<feature type="binding site" evidence="9">
    <location>
        <position position="13"/>
    </location>
    <ligand>
        <name>NADPH</name>
        <dbReference type="ChEBI" id="CHEBI:57783"/>
    </ligand>
</feature>
<feature type="binding site" evidence="9">
    <location>
        <position position="197"/>
    </location>
    <ligand>
        <name>1-deoxy-D-xylulose 5-phosphate</name>
        <dbReference type="ChEBI" id="CHEBI:57792"/>
    </ligand>
</feature>
<comment type="pathway">
    <text evidence="1 9">Isoprenoid biosynthesis; isopentenyl diphosphate biosynthesis via DXP pathway; isopentenyl diphosphate from 1-deoxy-D-xylulose 5-phosphate: step 1/6.</text>
</comment>
<protein>
    <recommendedName>
        <fullName evidence="9">1-deoxy-D-xylulose 5-phosphate reductoisomerase</fullName>
        <shortName evidence="9">DXP reductoisomerase</shortName>
        <ecNumber evidence="9">1.1.1.267</ecNumber>
    </recommendedName>
    <alternativeName>
        <fullName evidence="9">1-deoxyxylulose-5-phosphate reductoisomerase</fullName>
    </alternativeName>
    <alternativeName>
        <fullName evidence="9">2-C-methyl-D-erythritol 4-phosphate synthase</fullName>
    </alternativeName>
</protein>
<proteinExistence type="inferred from homology"/>
<feature type="binding site" evidence="9">
    <location>
        <position position="191"/>
    </location>
    <ligand>
        <name>1-deoxy-D-xylulose 5-phosphate</name>
        <dbReference type="ChEBI" id="CHEBI:57792"/>
    </ligand>
</feature>
<feature type="binding site" evidence="9">
    <location>
        <position position="155"/>
    </location>
    <ligand>
        <name>1-deoxy-D-xylulose 5-phosphate</name>
        <dbReference type="ChEBI" id="CHEBI:57792"/>
    </ligand>
</feature>
<dbReference type="PIRSF" id="PIRSF006205">
    <property type="entry name" value="Dxp_reductismrs"/>
    <property type="match status" value="1"/>
</dbReference>
<organism evidence="13 14">
    <name type="scientific">Treponema ruminis</name>
    <dbReference type="NCBI Taxonomy" id="744515"/>
    <lineage>
        <taxon>Bacteria</taxon>
        <taxon>Pseudomonadati</taxon>
        <taxon>Spirochaetota</taxon>
        <taxon>Spirochaetia</taxon>
        <taxon>Spirochaetales</taxon>
        <taxon>Treponemataceae</taxon>
        <taxon>Treponema</taxon>
    </lineage>
</organism>
<dbReference type="InterPro" id="IPR026877">
    <property type="entry name" value="DXPR_C"/>
</dbReference>
<evidence type="ECO:0000256" key="8">
    <source>
        <dbReference type="ARBA" id="ARBA00048543"/>
    </source>
</evidence>
<feature type="binding site" evidence="9">
    <location>
        <position position="12"/>
    </location>
    <ligand>
        <name>NADPH</name>
        <dbReference type="ChEBI" id="CHEBI:57783"/>
    </ligand>
</feature>
<dbReference type="RefSeq" id="WP_184657228.1">
    <property type="nucleotide sequence ID" value="NZ_CP031518.1"/>
</dbReference>
<evidence type="ECO:0000259" key="12">
    <source>
        <dbReference type="Pfam" id="PF13288"/>
    </source>
</evidence>
<evidence type="ECO:0000259" key="10">
    <source>
        <dbReference type="Pfam" id="PF02670"/>
    </source>
</evidence>
<comment type="caution">
    <text evidence="9">Lacks conserved residue(s) required for the propagation of feature annotation.</text>
</comment>
<evidence type="ECO:0000313" key="14">
    <source>
        <dbReference type="Proteomes" id="UP000518887"/>
    </source>
</evidence>